<dbReference type="InterPro" id="IPR007627">
    <property type="entry name" value="RNA_pol_sigma70_r2"/>
</dbReference>
<dbReference type="SUPFAM" id="SSF88659">
    <property type="entry name" value="Sigma3 and sigma4 domains of RNA polymerase sigma factors"/>
    <property type="match status" value="1"/>
</dbReference>
<keyword evidence="5" id="KW-0804">Transcription</keyword>
<dbReference type="NCBIfam" id="TIGR02937">
    <property type="entry name" value="sigma70-ECF"/>
    <property type="match status" value="1"/>
</dbReference>
<feature type="domain" description="RNA polymerase sigma factor 70 region 4 type 2" evidence="7">
    <location>
        <begin position="105"/>
        <end position="155"/>
    </location>
</feature>
<dbReference type="InterPro" id="IPR013249">
    <property type="entry name" value="RNA_pol_sigma70_r4_t2"/>
</dbReference>
<dbReference type="PANTHER" id="PTHR43133:SF8">
    <property type="entry name" value="RNA POLYMERASE SIGMA FACTOR HI_1459-RELATED"/>
    <property type="match status" value="1"/>
</dbReference>
<dbReference type="InterPro" id="IPR014284">
    <property type="entry name" value="RNA_pol_sigma-70_dom"/>
</dbReference>
<evidence type="ECO:0000313" key="9">
    <source>
        <dbReference type="Proteomes" id="UP000339690"/>
    </source>
</evidence>
<sequence length="165" mass="19745">MSSNDNIQVEELFTTYHQQIYQFTYRYTQDEALSYDIVQDTFIKFQKYANDYDSTKSHIRTFLFRIAYQLTMTKLKRRNKFKKLLPFLYEQNQEEAVSLEEKITIRTSLQQLPPEQRAVIIFTYYHDLSQKEIAAILQIPIGTVKSRLHTSLKKLKDLLEVDNDE</sequence>
<dbReference type="InterPro" id="IPR036388">
    <property type="entry name" value="WH-like_DNA-bd_sf"/>
</dbReference>
<feature type="domain" description="RNA polymerase sigma-70 region 2" evidence="6">
    <location>
        <begin position="12"/>
        <end position="79"/>
    </location>
</feature>
<gene>
    <name evidence="8" type="ORF">GI584_17200</name>
</gene>
<dbReference type="Gene3D" id="1.10.1740.10">
    <property type="match status" value="1"/>
</dbReference>
<dbReference type="Proteomes" id="UP000339690">
    <property type="component" value="Chromosome"/>
</dbReference>
<reference evidence="8 9" key="1">
    <citation type="submission" date="2019-11" db="EMBL/GenBank/DDBJ databases">
        <title>Gracilibacillus salitolerans sp. nov., a moderate halophile isolated from a saline soil in northwest China.</title>
        <authorList>
            <person name="Gan L."/>
        </authorList>
    </citation>
    <scope>NUCLEOTIDE SEQUENCE [LARGE SCALE GENOMIC DNA]</scope>
    <source>
        <strain evidence="8 9">SCU50</strain>
    </source>
</reference>
<dbReference type="InterPro" id="IPR013324">
    <property type="entry name" value="RNA_pol_sigma_r3/r4-like"/>
</dbReference>
<dbReference type="InterPro" id="IPR013325">
    <property type="entry name" value="RNA_pol_sigma_r2"/>
</dbReference>
<dbReference type="SUPFAM" id="SSF88946">
    <property type="entry name" value="Sigma2 domain of RNA polymerase sigma factors"/>
    <property type="match status" value="1"/>
</dbReference>
<accession>A0A5Q2TL27</accession>
<dbReference type="KEGG" id="grc:GI584_17200"/>
<dbReference type="PANTHER" id="PTHR43133">
    <property type="entry name" value="RNA POLYMERASE ECF-TYPE SIGMA FACTO"/>
    <property type="match status" value="1"/>
</dbReference>
<protein>
    <submittedName>
        <fullName evidence="8">Sigma-70 family RNA polymerase sigma factor</fullName>
    </submittedName>
</protein>
<organism evidence="8 9">
    <name type="scientific">Gracilibacillus salitolerans</name>
    <dbReference type="NCBI Taxonomy" id="2663022"/>
    <lineage>
        <taxon>Bacteria</taxon>
        <taxon>Bacillati</taxon>
        <taxon>Bacillota</taxon>
        <taxon>Bacilli</taxon>
        <taxon>Bacillales</taxon>
        <taxon>Bacillaceae</taxon>
        <taxon>Gracilibacillus</taxon>
    </lineage>
</organism>
<dbReference type="GO" id="GO:0006352">
    <property type="term" value="P:DNA-templated transcription initiation"/>
    <property type="evidence" value="ECO:0007669"/>
    <property type="project" value="InterPro"/>
</dbReference>
<evidence type="ECO:0000256" key="1">
    <source>
        <dbReference type="ARBA" id="ARBA00010641"/>
    </source>
</evidence>
<keyword evidence="9" id="KW-1185">Reference proteome</keyword>
<dbReference type="AlphaFoldDB" id="A0A5Q2TL27"/>
<proteinExistence type="inferred from homology"/>
<keyword evidence="3" id="KW-0731">Sigma factor</keyword>
<keyword evidence="2" id="KW-0805">Transcription regulation</keyword>
<evidence type="ECO:0000256" key="5">
    <source>
        <dbReference type="ARBA" id="ARBA00023163"/>
    </source>
</evidence>
<comment type="similarity">
    <text evidence="1">Belongs to the sigma-70 factor family. ECF subfamily.</text>
</comment>
<evidence type="ECO:0000256" key="4">
    <source>
        <dbReference type="ARBA" id="ARBA00023125"/>
    </source>
</evidence>
<evidence type="ECO:0000256" key="2">
    <source>
        <dbReference type="ARBA" id="ARBA00023015"/>
    </source>
</evidence>
<evidence type="ECO:0000259" key="7">
    <source>
        <dbReference type="Pfam" id="PF08281"/>
    </source>
</evidence>
<keyword evidence="4" id="KW-0238">DNA-binding</keyword>
<dbReference type="GO" id="GO:0003677">
    <property type="term" value="F:DNA binding"/>
    <property type="evidence" value="ECO:0007669"/>
    <property type="project" value="UniProtKB-KW"/>
</dbReference>
<dbReference type="RefSeq" id="WP_100359562.1">
    <property type="nucleotide sequence ID" value="NZ_CP045915.1"/>
</dbReference>
<dbReference type="InterPro" id="IPR039425">
    <property type="entry name" value="RNA_pol_sigma-70-like"/>
</dbReference>
<dbReference type="Gene3D" id="1.10.10.10">
    <property type="entry name" value="Winged helix-like DNA-binding domain superfamily/Winged helix DNA-binding domain"/>
    <property type="match status" value="1"/>
</dbReference>
<dbReference type="EMBL" id="CP045915">
    <property type="protein sequence ID" value="QGH35679.1"/>
    <property type="molecule type" value="Genomic_DNA"/>
</dbReference>
<evidence type="ECO:0000256" key="3">
    <source>
        <dbReference type="ARBA" id="ARBA00023082"/>
    </source>
</evidence>
<dbReference type="Pfam" id="PF04542">
    <property type="entry name" value="Sigma70_r2"/>
    <property type="match status" value="1"/>
</dbReference>
<evidence type="ECO:0000313" key="8">
    <source>
        <dbReference type="EMBL" id="QGH35679.1"/>
    </source>
</evidence>
<dbReference type="CDD" id="cd06171">
    <property type="entry name" value="Sigma70_r4"/>
    <property type="match status" value="1"/>
</dbReference>
<dbReference type="GO" id="GO:0016987">
    <property type="term" value="F:sigma factor activity"/>
    <property type="evidence" value="ECO:0007669"/>
    <property type="project" value="UniProtKB-KW"/>
</dbReference>
<dbReference type="Pfam" id="PF08281">
    <property type="entry name" value="Sigma70_r4_2"/>
    <property type="match status" value="1"/>
</dbReference>
<evidence type="ECO:0000259" key="6">
    <source>
        <dbReference type="Pfam" id="PF04542"/>
    </source>
</evidence>
<name>A0A5Q2TL27_9BACI</name>